<dbReference type="EMBL" id="CP019239">
    <property type="protein sequence ID" value="APW44958.1"/>
    <property type="molecule type" value="Genomic_DNA"/>
</dbReference>
<dbReference type="Gene3D" id="3.40.50.150">
    <property type="entry name" value="Vaccinia Virus protein VP39"/>
    <property type="match status" value="1"/>
</dbReference>
<evidence type="ECO:0000313" key="3">
    <source>
        <dbReference type="Proteomes" id="UP000186110"/>
    </source>
</evidence>
<gene>
    <name evidence="2" type="ORF">RS694_17660</name>
</gene>
<dbReference type="eggNOG" id="COG0500">
    <property type="taxonomic scope" value="Bacteria"/>
</dbReference>
<dbReference type="InterPro" id="IPR029063">
    <property type="entry name" value="SAM-dependent_MTases_sf"/>
</dbReference>
<dbReference type="STRING" id="1484693.RS694_17660"/>
<reference evidence="2 3" key="1">
    <citation type="submission" date="2017-01" db="EMBL/GenBank/DDBJ databases">
        <authorList>
            <person name="Mah S.A."/>
            <person name="Swanson W.J."/>
            <person name="Moy G.W."/>
            <person name="Vacquier V.D."/>
        </authorList>
    </citation>
    <scope>NUCLEOTIDE SEQUENCE [LARGE SCALE GENOMIC DNA]</scope>
    <source>
        <strain evidence="2 3">DSM 22694</strain>
    </source>
</reference>
<name>A0A1P8KG60_9BURK</name>
<feature type="domain" description="Methyltransferase type 11" evidence="1">
    <location>
        <begin position="72"/>
        <end position="155"/>
    </location>
</feature>
<evidence type="ECO:0000313" key="2">
    <source>
        <dbReference type="EMBL" id="APW44958.1"/>
    </source>
</evidence>
<organism evidence="2 3">
    <name type="scientific">Rhodoferax saidenbachensis</name>
    <dbReference type="NCBI Taxonomy" id="1484693"/>
    <lineage>
        <taxon>Bacteria</taxon>
        <taxon>Pseudomonadati</taxon>
        <taxon>Pseudomonadota</taxon>
        <taxon>Betaproteobacteria</taxon>
        <taxon>Burkholderiales</taxon>
        <taxon>Comamonadaceae</taxon>
        <taxon>Rhodoferax</taxon>
    </lineage>
</organism>
<evidence type="ECO:0000259" key="1">
    <source>
        <dbReference type="Pfam" id="PF08241"/>
    </source>
</evidence>
<dbReference type="Pfam" id="PF08241">
    <property type="entry name" value="Methyltransf_11"/>
    <property type="match status" value="1"/>
</dbReference>
<sequence>MRARAAEARQHGRYSNLPVERVFSEIYQNREWGSDEGSYYSGTGSHDPVIVTPYVQAVQAFLASFPDKLVLVDLGSGDFNVGRQFVEFAQHYYACDIVAELQEHNRKNFDFPNVEFLCLNAVNDALPDGDVIFVRQVFQHLSNAHIQQVLEKCRKYQRWVITEHLPDTPGFQPNADITAGCGIRLLFNSGVVLTAPPFNVTGYKIRQLCEVPEYGGVIRTLLFEHHALAEGIVV</sequence>
<dbReference type="Proteomes" id="UP000186110">
    <property type="component" value="Chromosome"/>
</dbReference>
<dbReference type="AlphaFoldDB" id="A0A1P8KG60"/>
<dbReference type="InterPro" id="IPR013216">
    <property type="entry name" value="Methyltransf_11"/>
</dbReference>
<proteinExistence type="predicted"/>
<keyword evidence="3" id="KW-1185">Reference proteome</keyword>
<dbReference type="KEGG" id="rsb:RS694_17660"/>
<accession>A0A1P8KG60</accession>
<dbReference type="SUPFAM" id="SSF53335">
    <property type="entry name" value="S-adenosyl-L-methionine-dependent methyltransferases"/>
    <property type="match status" value="1"/>
</dbReference>
<protein>
    <recommendedName>
        <fullName evidence="1">Methyltransferase type 11 domain-containing protein</fullName>
    </recommendedName>
</protein>